<name>U5T2Y6_9GAMM</name>
<dbReference type="InterPro" id="IPR053924">
    <property type="entry name" value="RecX_HTH_2nd"/>
</dbReference>
<evidence type="ECO:0000259" key="6">
    <source>
        <dbReference type="Pfam" id="PF02631"/>
    </source>
</evidence>
<keyword evidence="4 5" id="KW-0963">Cytoplasm</keyword>
<dbReference type="EMBL" id="CP005990">
    <property type="protein sequence ID" value="AGY91795.1"/>
    <property type="molecule type" value="Genomic_DNA"/>
</dbReference>
<dbReference type="InterPro" id="IPR053925">
    <property type="entry name" value="RecX_HTH_3rd"/>
</dbReference>
<protein>
    <recommendedName>
        <fullName evidence="3 5">Regulatory protein RecX</fullName>
    </recommendedName>
</protein>
<dbReference type="STRING" id="1335757.SPICUR_04045"/>
<dbReference type="InterPro" id="IPR053926">
    <property type="entry name" value="RecX_HTH_1st"/>
</dbReference>
<dbReference type="AlphaFoldDB" id="U5T2Y6"/>
<organism evidence="9 10">
    <name type="scientific">Spiribacter curvatus</name>
    <dbReference type="NCBI Taxonomy" id="1335757"/>
    <lineage>
        <taxon>Bacteria</taxon>
        <taxon>Pseudomonadati</taxon>
        <taxon>Pseudomonadota</taxon>
        <taxon>Gammaproteobacteria</taxon>
        <taxon>Chromatiales</taxon>
        <taxon>Ectothiorhodospiraceae</taxon>
        <taxon>Spiribacter</taxon>
    </lineage>
</organism>
<dbReference type="Gene3D" id="1.10.10.10">
    <property type="entry name" value="Winged helix-like DNA-binding domain superfamily/Winged helix DNA-binding domain"/>
    <property type="match status" value="3"/>
</dbReference>
<feature type="domain" description="RecX third three-helical" evidence="7">
    <location>
        <begin position="107"/>
        <end position="149"/>
    </location>
</feature>
<evidence type="ECO:0000256" key="4">
    <source>
        <dbReference type="ARBA" id="ARBA00022490"/>
    </source>
</evidence>
<dbReference type="Pfam" id="PF02631">
    <property type="entry name" value="RecX_HTH2"/>
    <property type="match status" value="1"/>
</dbReference>
<dbReference type="Proteomes" id="UP000017640">
    <property type="component" value="Chromosome"/>
</dbReference>
<dbReference type="PANTHER" id="PTHR33602:SF1">
    <property type="entry name" value="REGULATORY PROTEIN RECX FAMILY PROTEIN"/>
    <property type="match status" value="1"/>
</dbReference>
<dbReference type="InterPro" id="IPR036388">
    <property type="entry name" value="WH-like_DNA-bd_sf"/>
</dbReference>
<dbReference type="KEGG" id="spiu:SPICUR_04045"/>
<evidence type="ECO:0000313" key="9">
    <source>
        <dbReference type="EMBL" id="AGY91795.1"/>
    </source>
</evidence>
<evidence type="ECO:0000256" key="2">
    <source>
        <dbReference type="ARBA" id="ARBA00009695"/>
    </source>
</evidence>
<comment type="function">
    <text evidence="5">Modulates RecA activity.</text>
</comment>
<dbReference type="PANTHER" id="PTHR33602">
    <property type="entry name" value="REGULATORY PROTEIN RECX FAMILY PROTEIN"/>
    <property type="match status" value="1"/>
</dbReference>
<feature type="domain" description="RecX second three-helical" evidence="6">
    <location>
        <begin position="59"/>
        <end position="99"/>
    </location>
</feature>
<evidence type="ECO:0000256" key="3">
    <source>
        <dbReference type="ARBA" id="ARBA00018111"/>
    </source>
</evidence>
<reference evidence="9 10" key="1">
    <citation type="journal article" date="2013" name="BMC Genomics">
        <title>Genomes of "Spiribacter", a streamlined, successful halophilic bacterium.</title>
        <authorList>
            <person name="Lopez-Perez M."/>
            <person name="Ghai R."/>
            <person name="Leon M.J."/>
            <person name="Rodriguez-Olmos A."/>
            <person name="Copa-Patino J.L."/>
            <person name="Soliveri J."/>
            <person name="Sanchez-Porro C."/>
            <person name="Ventosa A."/>
            <person name="Rodriguez-Valera F."/>
        </authorList>
    </citation>
    <scope>NUCLEOTIDE SEQUENCE [LARGE SCALE GENOMIC DNA]</scope>
    <source>
        <strain evidence="9 10">UAH-SP71</strain>
    </source>
</reference>
<dbReference type="eggNOG" id="COG2137">
    <property type="taxonomic scope" value="Bacteria"/>
</dbReference>
<dbReference type="HAMAP" id="MF_01114">
    <property type="entry name" value="RecX"/>
    <property type="match status" value="1"/>
</dbReference>
<gene>
    <name evidence="5" type="primary">recX</name>
    <name evidence="9" type="ORF">SPICUR_04045</name>
</gene>
<evidence type="ECO:0000313" key="10">
    <source>
        <dbReference type="Proteomes" id="UP000017640"/>
    </source>
</evidence>
<sequence length="161" mass="18491">MADAPEESSPEAIRECCIRLLARREHSRLELQRKLEAREFPRAAIPAVLDALTEENLLSDQRFAEMFARTRCENGQGPMKIRADLQARGIDSAEIDRSLELVDDTWLDYCRAAWRRRFGVAPADRRDWSRQARFLAGRGFSAELVRRVLDETANEADNTDI</sequence>
<dbReference type="RefSeq" id="WP_023366308.1">
    <property type="nucleotide sequence ID" value="NC_022664.1"/>
</dbReference>
<dbReference type="GO" id="GO:0006282">
    <property type="term" value="P:regulation of DNA repair"/>
    <property type="evidence" value="ECO:0007669"/>
    <property type="project" value="UniProtKB-UniRule"/>
</dbReference>
<feature type="domain" description="RecX first three-helical" evidence="8">
    <location>
        <begin position="14"/>
        <end position="50"/>
    </location>
</feature>
<proteinExistence type="inferred from homology"/>
<evidence type="ECO:0000256" key="1">
    <source>
        <dbReference type="ARBA" id="ARBA00004496"/>
    </source>
</evidence>
<dbReference type="OrthoDB" id="7066780at2"/>
<dbReference type="Pfam" id="PF21981">
    <property type="entry name" value="RecX_HTH3"/>
    <property type="match status" value="1"/>
</dbReference>
<dbReference type="PATRIC" id="fig|1335757.3.peg.792"/>
<comment type="subcellular location">
    <subcellularLocation>
        <location evidence="1 5">Cytoplasm</location>
    </subcellularLocation>
</comment>
<accession>U5T2Y6</accession>
<dbReference type="InterPro" id="IPR003783">
    <property type="entry name" value="Regulatory_RecX"/>
</dbReference>
<dbReference type="GO" id="GO:0005737">
    <property type="term" value="C:cytoplasm"/>
    <property type="evidence" value="ECO:0007669"/>
    <property type="project" value="UniProtKB-SubCell"/>
</dbReference>
<keyword evidence="10" id="KW-1185">Reference proteome</keyword>
<evidence type="ECO:0000256" key="5">
    <source>
        <dbReference type="HAMAP-Rule" id="MF_01114"/>
    </source>
</evidence>
<dbReference type="Pfam" id="PF21982">
    <property type="entry name" value="RecX_HTH1"/>
    <property type="match status" value="1"/>
</dbReference>
<comment type="similarity">
    <text evidence="2 5">Belongs to the RecX family.</text>
</comment>
<dbReference type="HOGENOM" id="CLU_066607_3_2_6"/>
<evidence type="ECO:0000259" key="8">
    <source>
        <dbReference type="Pfam" id="PF21982"/>
    </source>
</evidence>
<evidence type="ECO:0000259" key="7">
    <source>
        <dbReference type="Pfam" id="PF21981"/>
    </source>
</evidence>